<feature type="active site" description="Proton acceptor" evidence="10">
    <location>
        <position position="34"/>
    </location>
</feature>
<feature type="binding site" evidence="10">
    <location>
        <position position="34"/>
    </location>
    <ligand>
        <name>a divalent metal cation</name>
        <dbReference type="ChEBI" id="CHEBI:60240"/>
    </ligand>
</feature>
<comment type="pathway">
    <text evidence="10">Carbohydrate degradation.</text>
</comment>
<comment type="catalytic activity">
    <reaction evidence="1 10 11">
        <text>D-ribulose 5-phosphate = D-xylulose 5-phosphate</text>
        <dbReference type="Rhea" id="RHEA:13677"/>
        <dbReference type="ChEBI" id="CHEBI:57737"/>
        <dbReference type="ChEBI" id="CHEBI:58121"/>
        <dbReference type="EC" id="5.1.3.1"/>
    </reaction>
</comment>
<comment type="cofactor">
    <cofactor evidence="2">
        <name>Mn(2+)</name>
        <dbReference type="ChEBI" id="CHEBI:29035"/>
    </cofactor>
</comment>
<dbReference type="Proteomes" id="UP001596282">
    <property type="component" value="Unassembled WGS sequence"/>
</dbReference>
<protein>
    <recommendedName>
        <fullName evidence="7 10">Ribulose-phosphate 3-epimerase</fullName>
        <ecNumber evidence="7 10">5.1.3.1</ecNumber>
    </recommendedName>
</protein>
<gene>
    <name evidence="10 12" type="primary">rpe</name>
    <name evidence="12" type="ORF">ACFP5Y_09030</name>
</gene>
<evidence type="ECO:0000256" key="7">
    <source>
        <dbReference type="ARBA" id="ARBA00013188"/>
    </source>
</evidence>
<dbReference type="InterPro" id="IPR026019">
    <property type="entry name" value="Ribul_P_3_epim"/>
</dbReference>
<dbReference type="EMBL" id="JBHSSC010000037">
    <property type="protein sequence ID" value="MFC6181363.1"/>
    <property type="molecule type" value="Genomic_DNA"/>
</dbReference>
<dbReference type="NCBIfam" id="NF004076">
    <property type="entry name" value="PRK05581.1-4"/>
    <property type="match status" value="1"/>
</dbReference>
<comment type="caution">
    <text evidence="12">The sequence shown here is derived from an EMBL/GenBank/DDBJ whole genome shotgun (WGS) entry which is preliminary data.</text>
</comment>
<feature type="binding site" evidence="10">
    <location>
        <position position="65"/>
    </location>
    <ligand>
        <name>a divalent metal cation</name>
        <dbReference type="ChEBI" id="CHEBI:60240"/>
    </ligand>
</feature>
<dbReference type="HAMAP" id="MF_02227">
    <property type="entry name" value="RPE"/>
    <property type="match status" value="1"/>
</dbReference>
<feature type="binding site" evidence="10">
    <location>
        <position position="174"/>
    </location>
    <ligand>
        <name>a divalent metal cation</name>
        <dbReference type="ChEBI" id="CHEBI:60240"/>
    </ligand>
</feature>
<keyword evidence="9 10" id="KW-0413">Isomerase</keyword>
<feature type="active site" description="Proton donor" evidence="10">
    <location>
        <position position="174"/>
    </location>
</feature>
<dbReference type="EC" id="5.1.3.1" evidence="7 10"/>
<dbReference type="PIRSF" id="PIRSF001461">
    <property type="entry name" value="RPE"/>
    <property type="match status" value="1"/>
</dbReference>
<dbReference type="PROSITE" id="PS01085">
    <property type="entry name" value="RIBUL_P_3_EPIMER_1"/>
    <property type="match status" value="1"/>
</dbReference>
<name>A0ABW1S0M1_9LACO</name>
<dbReference type="InterPro" id="IPR013785">
    <property type="entry name" value="Aldolase_TIM"/>
</dbReference>
<feature type="binding site" evidence="10">
    <location>
        <position position="32"/>
    </location>
    <ligand>
        <name>a divalent metal cation</name>
        <dbReference type="ChEBI" id="CHEBI:60240"/>
    </ligand>
</feature>
<evidence type="ECO:0000256" key="8">
    <source>
        <dbReference type="ARBA" id="ARBA00022723"/>
    </source>
</evidence>
<dbReference type="Gene3D" id="3.20.20.70">
    <property type="entry name" value="Aldolase class I"/>
    <property type="match status" value="1"/>
</dbReference>
<keyword evidence="13" id="KW-1185">Reference proteome</keyword>
<dbReference type="InterPro" id="IPR011060">
    <property type="entry name" value="RibuloseP-bd_barrel"/>
</dbReference>
<comment type="cofactor">
    <cofactor evidence="4">
        <name>Zn(2+)</name>
        <dbReference type="ChEBI" id="CHEBI:29105"/>
    </cofactor>
</comment>
<dbReference type="GO" id="GO:0004750">
    <property type="term" value="F:D-ribulose-phosphate 3-epimerase activity"/>
    <property type="evidence" value="ECO:0007669"/>
    <property type="project" value="UniProtKB-EC"/>
</dbReference>
<dbReference type="SUPFAM" id="SSF51366">
    <property type="entry name" value="Ribulose-phoshate binding barrel"/>
    <property type="match status" value="1"/>
</dbReference>
<dbReference type="NCBIfam" id="TIGR01163">
    <property type="entry name" value="rpe"/>
    <property type="match status" value="1"/>
</dbReference>
<comment type="cofactor">
    <cofactor evidence="5">
        <name>Fe(2+)</name>
        <dbReference type="ChEBI" id="CHEBI:29033"/>
    </cofactor>
</comment>
<proteinExistence type="inferred from homology"/>
<evidence type="ECO:0000256" key="10">
    <source>
        <dbReference type="HAMAP-Rule" id="MF_02227"/>
    </source>
</evidence>
<dbReference type="PROSITE" id="PS01086">
    <property type="entry name" value="RIBUL_P_3_EPIMER_2"/>
    <property type="match status" value="1"/>
</dbReference>
<dbReference type="PANTHER" id="PTHR11749">
    <property type="entry name" value="RIBULOSE-5-PHOSPHATE-3-EPIMERASE"/>
    <property type="match status" value="1"/>
</dbReference>
<evidence type="ECO:0000256" key="9">
    <source>
        <dbReference type="ARBA" id="ARBA00023235"/>
    </source>
</evidence>
<dbReference type="CDD" id="cd00429">
    <property type="entry name" value="RPE"/>
    <property type="match status" value="1"/>
</dbReference>
<evidence type="ECO:0000256" key="5">
    <source>
        <dbReference type="ARBA" id="ARBA00001954"/>
    </source>
</evidence>
<evidence type="ECO:0000256" key="3">
    <source>
        <dbReference type="ARBA" id="ARBA00001941"/>
    </source>
</evidence>
<keyword evidence="8 10" id="KW-0479">Metal-binding</keyword>
<evidence type="ECO:0000256" key="2">
    <source>
        <dbReference type="ARBA" id="ARBA00001936"/>
    </source>
</evidence>
<comment type="function">
    <text evidence="10">Catalyzes the reversible epimerization of D-ribulose 5-phosphate to D-xylulose 5-phosphate.</text>
</comment>
<evidence type="ECO:0000256" key="1">
    <source>
        <dbReference type="ARBA" id="ARBA00001782"/>
    </source>
</evidence>
<evidence type="ECO:0000256" key="11">
    <source>
        <dbReference type="PIRNR" id="PIRNR001461"/>
    </source>
</evidence>
<comment type="cofactor">
    <cofactor evidence="10">
        <name>a divalent metal cation</name>
        <dbReference type="ChEBI" id="CHEBI:60240"/>
    </cofactor>
    <text evidence="10">Binds 1 divalent metal cation per subunit.</text>
</comment>
<reference evidence="13" key="1">
    <citation type="journal article" date="2019" name="Int. J. Syst. Evol. Microbiol.">
        <title>The Global Catalogue of Microorganisms (GCM) 10K type strain sequencing project: providing services to taxonomists for standard genome sequencing and annotation.</title>
        <authorList>
            <consortium name="The Broad Institute Genomics Platform"/>
            <consortium name="The Broad Institute Genome Sequencing Center for Infectious Disease"/>
            <person name="Wu L."/>
            <person name="Ma J."/>
        </authorList>
    </citation>
    <scope>NUCLEOTIDE SEQUENCE [LARGE SCALE GENOMIC DNA]</scope>
    <source>
        <strain evidence="13">CCM 8933</strain>
    </source>
</reference>
<keyword evidence="10 11" id="KW-0119">Carbohydrate metabolism</keyword>
<comment type="cofactor">
    <cofactor evidence="3">
        <name>Co(2+)</name>
        <dbReference type="ChEBI" id="CHEBI:48828"/>
    </cofactor>
</comment>
<evidence type="ECO:0000256" key="4">
    <source>
        <dbReference type="ARBA" id="ARBA00001947"/>
    </source>
</evidence>
<feature type="binding site" evidence="10">
    <location>
        <position position="7"/>
    </location>
    <ligand>
        <name>substrate</name>
    </ligand>
</feature>
<dbReference type="RefSeq" id="WP_307722394.1">
    <property type="nucleotide sequence ID" value="NZ_BJDJ01000014.1"/>
</dbReference>
<evidence type="ECO:0000256" key="6">
    <source>
        <dbReference type="ARBA" id="ARBA00009541"/>
    </source>
</evidence>
<evidence type="ECO:0000313" key="12">
    <source>
        <dbReference type="EMBL" id="MFC6181363.1"/>
    </source>
</evidence>
<sequence length="221" mass="24238">MMKIAPSILSADFCNLKHDIVLVEKAGVEYLHVDIMDGHFVPNITFGPKVVADIRKNTSLVLDCHLMIDNPEAYIKDFAQAGGDILTIHVESTRHIYRAVQLIRDNNVKAGIVLNPGTPLTAIEPVLPLVDQVLIMTVNPGFGGQAFIPEMVEKVRKLKEIKDLNDYAFDIEVDGGISDKTIGKCYEAGANVFVGGSYIYDADTPEQRIQSLKDAVALTSK</sequence>
<feature type="binding site" evidence="10">
    <location>
        <begin position="174"/>
        <end position="176"/>
    </location>
    <ligand>
        <name>substrate</name>
    </ligand>
</feature>
<dbReference type="Pfam" id="PF00834">
    <property type="entry name" value="Ribul_P_3_epim"/>
    <property type="match status" value="1"/>
</dbReference>
<feature type="binding site" evidence="10">
    <location>
        <position position="65"/>
    </location>
    <ligand>
        <name>substrate</name>
    </ligand>
</feature>
<comment type="similarity">
    <text evidence="6 10 11">Belongs to the ribulose-phosphate 3-epimerase family.</text>
</comment>
<feature type="binding site" evidence="10">
    <location>
        <begin position="196"/>
        <end position="197"/>
    </location>
    <ligand>
        <name>substrate</name>
    </ligand>
</feature>
<evidence type="ECO:0000313" key="13">
    <source>
        <dbReference type="Proteomes" id="UP001596282"/>
    </source>
</evidence>
<dbReference type="InterPro" id="IPR000056">
    <property type="entry name" value="Ribul_P_3_epim-like"/>
</dbReference>
<organism evidence="12 13">
    <name type="scientific">Lactiplantibacillus daowaiensis</name>
    <dbReference type="NCBI Taxonomy" id="2559918"/>
    <lineage>
        <taxon>Bacteria</taxon>
        <taxon>Bacillati</taxon>
        <taxon>Bacillota</taxon>
        <taxon>Bacilli</taxon>
        <taxon>Lactobacillales</taxon>
        <taxon>Lactobacillaceae</taxon>
        <taxon>Lactiplantibacillus</taxon>
    </lineage>
</organism>
<feature type="binding site" evidence="10">
    <location>
        <begin position="141"/>
        <end position="144"/>
    </location>
    <ligand>
        <name>substrate</name>
    </ligand>
</feature>
<accession>A0ABW1S0M1</accession>